<dbReference type="InterPro" id="IPR050266">
    <property type="entry name" value="AB_hydrolase_sf"/>
</dbReference>
<evidence type="ECO:0000313" key="3">
    <source>
        <dbReference type="EMBL" id="SBW22277.1"/>
    </source>
</evidence>
<sequence>MTTKRMSDMDTLGMHVTVAGSGVPLLFIHGYAVDHRTFLPCEDILAASGRWQRIYLDLPGFGASPSTGVEPTADALAVLVEEFVSRNIHGPFGLVGNSFGAQIARRLISVVGDRVVGVAFISPVVVGLESANLPERVYPRTNRELRGRLDPVDRSLFRANAVDQSWESWLRFERCVLPGLKAYDRRFGEALRGAFVPACADEFEKDRFDRPALLVTSRQDTVVGWLDQQRLLTDYSRLESVLLDSSGHNPHVDRPAMFEQCFREWLRRVEEQLD</sequence>
<dbReference type="GO" id="GO:0003824">
    <property type="term" value="F:catalytic activity"/>
    <property type="evidence" value="ECO:0007669"/>
    <property type="project" value="UniProtKB-ARBA"/>
</dbReference>
<dbReference type="EMBL" id="FLUV01001018">
    <property type="protein sequence ID" value="SBW22277.1"/>
    <property type="molecule type" value="Genomic_DNA"/>
</dbReference>
<accession>A0A1C3NXL0</accession>
<dbReference type="PANTHER" id="PTHR43798:SF6">
    <property type="entry name" value="HYDROLASE, PUTATIVE (AFU_ORTHOLOGUE AFUA_4G13070)-RELATED"/>
    <property type="match status" value="1"/>
</dbReference>
<keyword evidence="4" id="KW-1185">Reference proteome</keyword>
<dbReference type="Pfam" id="PF12697">
    <property type="entry name" value="Abhydrolase_6"/>
    <property type="match status" value="1"/>
</dbReference>
<feature type="transmembrane region" description="Helical" evidence="1">
    <location>
        <begin position="12"/>
        <end position="32"/>
    </location>
</feature>
<protein>
    <recommendedName>
        <fullName evidence="2">AB hydrolase-1 domain-containing protein</fullName>
    </recommendedName>
</protein>
<keyword evidence="1" id="KW-0812">Transmembrane</keyword>
<organism evidence="3 4">
    <name type="scientific">Candidatus Protofrankia californiensis</name>
    <dbReference type="NCBI Taxonomy" id="1839754"/>
    <lineage>
        <taxon>Bacteria</taxon>
        <taxon>Bacillati</taxon>
        <taxon>Actinomycetota</taxon>
        <taxon>Actinomycetes</taxon>
        <taxon>Frankiales</taxon>
        <taxon>Frankiaceae</taxon>
        <taxon>Protofrankia</taxon>
    </lineage>
</organism>
<dbReference type="AlphaFoldDB" id="A0A1C3NXL0"/>
<dbReference type="PANTHER" id="PTHR43798">
    <property type="entry name" value="MONOACYLGLYCEROL LIPASE"/>
    <property type="match status" value="1"/>
</dbReference>
<evidence type="ECO:0000313" key="4">
    <source>
        <dbReference type="Proteomes" id="UP000199013"/>
    </source>
</evidence>
<proteinExistence type="predicted"/>
<name>A0A1C3NXL0_9ACTN</name>
<dbReference type="Proteomes" id="UP000199013">
    <property type="component" value="Unassembled WGS sequence"/>
</dbReference>
<gene>
    <name evidence="3" type="ORF">FDG2_2407</name>
</gene>
<dbReference type="Gene3D" id="3.40.50.1820">
    <property type="entry name" value="alpha/beta hydrolase"/>
    <property type="match status" value="1"/>
</dbReference>
<keyword evidence="1" id="KW-0472">Membrane</keyword>
<evidence type="ECO:0000256" key="1">
    <source>
        <dbReference type="SAM" id="Phobius"/>
    </source>
</evidence>
<dbReference type="InterPro" id="IPR029058">
    <property type="entry name" value="AB_hydrolase_fold"/>
</dbReference>
<reference evidence="4" key="1">
    <citation type="submission" date="2016-02" db="EMBL/GenBank/DDBJ databases">
        <authorList>
            <person name="Wibberg D."/>
        </authorList>
    </citation>
    <scope>NUCLEOTIDE SEQUENCE [LARGE SCALE GENOMIC DNA]</scope>
</reference>
<dbReference type="InterPro" id="IPR000073">
    <property type="entry name" value="AB_hydrolase_1"/>
</dbReference>
<feature type="domain" description="AB hydrolase-1" evidence="2">
    <location>
        <begin position="25"/>
        <end position="257"/>
    </location>
</feature>
<keyword evidence="1" id="KW-1133">Transmembrane helix</keyword>
<dbReference type="SUPFAM" id="SSF53474">
    <property type="entry name" value="alpha/beta-Hydrolases"/>
    <property type="match status" value="1"/>
</dbReference>
<evidence type="ECO:0000259" key="2">
    <source>
        <dbReference type="Pfam" id="PF12697"/>
    </source>
</evidence>